<dbReference type="KEGG" id="dpx:DAPPUDRAFT_320798"/>
<keyword evidence="1" id="KW-0853">WD repeat</keyword>
<dbReference type="OrthoDB" id="1850764at2759"/>
<protein>
    <submittedName>
        <fullName evidence="3">Uncharacterized protein</fullName>
    </submittedName>
</protein>
<gene>
    <name evidence="3" type="ORF">DAPPUDRAFT_320798</name>
</gene>
<dbReference type="Proteomes" id="UP000000305">
    <property type="component" value="Unassembled WGS sequence"/>
</dbReference>
<dbReference type="AlphaFoldDB" id="E9GR43"/>
<dbReference type="InParanoid" id="E9GR43"/>
<feature type="region of interest" description="Disordered" evidence="2">
    <location>
        <begin position="59"/>
        <end position="83"/>
    </location>
</feature>
<organism evidence="3 4">
    <name type="scientific">Daphnia pulex</name>
    <name type="common">Water flea</name>
    <dbReference type="NCBI Taxonomy" id="6669"/>
    <lineage>
        <taxon>Eukaryota</taxon>
        <taxon>Metazoa</taxon>
        <taxon>Ecdysozoa</taxon>
        <taxon>Arthropoda</taxon>
        <taxon>Crustacea</taxon>
        <taxon>Branchiopoda</taxon>
        <taxon>Diplostraca</taxon>
        <taxon>Cladocera</taxon>
        <taxon>Anomopoda</taxon>
        <taxon>Daphniidae</taxon>
        <taxon>Daphnia</taxon>
    </lineage>
</organism>
<reference evidence="3 4" key="1">
    <citation type="journal article" date="2011" name="Science">
        <title>The ecoresponsive genome of Daphnia pulex.</title>
        <authorList>
            <person name="Colbourne J.K."/>
            <person name="Pfrender M.E."/>
            <person name="Gilbert D."/>
            <person name="Thomas W.K."/>
            <person name="Tucker A."/>
            <person name="Oakley T.H."/>
            <person name="Tokishita S."/>
            <person name="Aerts A."/>
            <person name="Arnold G.J."/>
            <person name="Basu M.K."/>
            <person name="Bauer D.J."/>
            <person name="Caceres C.E."/>
            <person name="Carmel L."/>
            <person name="Casola C."/>
            <person name="Choi J.H."/>
            <person name="Detter J.C."/>
            <person name="Dong Q."/>
            <person name="Dusheyko S."/>
            <person name="Eads B.D."/>
            <person name="Frohlich T."/>
            <person name="Geiler-Samerotte K.A."/>
            <person name="Gerlach D."/>
            <person name="Hatcher P."/>
            <person name="Jogdeo S."/>
            <person name="Krijgsveld J."/>
            <person name="Kriventseva E.V."/>
            <person name="Kultz D."/>
            <person name="Laforsch C."/>
            <person name="Lindquist E."/>
            <person name="Lopez J."/>
            <person name="Manak J.R."/>
            <person name="Muller J."/>
            <person name="Pangilinan J."/>
            <person name="Patwardhan R.P."/>
            <person name="Pitluck S."/>
            <person name="Pritham E.J."/>
            <person name="Rechtsteiner A."/>
            <person name="Rho M."/>
            <person name="Rogozin I.B."/>
            <person name="Sakarya O."/>
            <person name="Salamov A."/>
            <person name="Schaack S."/>
            <person name="Shapiro H."/>
            <person name="Shiga Y."/>
            <person name="Skalitzky C."/>
            <person name="Smith Z."/>
            <person name="Souvorov A."/>
            <person name="Sung W."/>
            <person name="Tang Z."/>
            <person name="Tsuchiya D."/>
            <person name="Tu H."/>
            <person name="Vos H."/>
            <person name="Wang M."/>
            <person name="Wolf Y.I."/>
            <person name="Yamagata H."/>
            <person name="Yamada T."/>
            <person name="Ye Y."/>
            <person name="Shaw J.R."/>
            <person name="Andrews J."/>
            <person name="Crease T.J."/>
            <person name="Tang H."/>
            <person name="Lucas S.M."/>
            <person name="Robertson H.M."/>
            <person name="Bork P."/>
            <person name="Koonin E.V."/>
            <person name="Zdobnov E.M."/>
            <person name="Grigoriev I.V."/>
            <person name="Lynch M."/>
            <person name="Boore J.L."/>
        </authorList>
    </citation>
    <scope>NUCLEOTIDE SEQUENCE [LARGE SCALE GENOMIC DNA]</scope>
</reference>
<keyword evidence="4" id="KW-1185">Reference proteome</keyword>
<proteinExistence type="predicted"/>
<sequence length="139" mass="15377">MAPCSTSGDHLLLETYSTKVSGLPMSYEDYLKNRKSERSIEVKDEDSVAVTRQEHIIFPKSIKPPTPGNETPAVPNSLDNATAQNTNPTNILVFNPQSTDLFASVDADDVIRVWDIKNGSVTIKLEPHPDQMTTNTTYI</sequence>
<dbReference type="InterPro" id="IPR001680">
    <property type="entry name" value="WD40_rpt"/>
</dbReference>
<dbReference type="EMBL" id="GL732559">
    <property type="protein sequence ID" value="EFX77945.1"/>
    <property type="molecule type" value="Genomic_DNA"/>
</dbReference>
<dbReference type="InterPro" id="IPR015943">
    <property type="entry name" value="WD40/YVTN_repeat-like_dom_sf"/>
</dbReference>
<evidence type="ECO:0000256" key="1">
    <source>
        <dbReference type="PROSITE-ProRule" id="PRU00221"/>
    </source>
</evidence>
<dbReference type="PROSITE" id="PS50082">
    <property type="entry name" value="WD_REPEATS_2"/>
    <property type="match status" value="1"/>
</dbReference>
<feature type="repeat" description="WD" evidence="1">
    <location>
        <begin position="82"/>
        <end position="124"/>
    </location>
</feature>
<evidence type="ECO:0000313" key="3">
    <source>
        <dbReference type="EMBL" id="EFX77945.1"/>
    </source>
</evidence>
<dbReference type="SUPFAM" id="SSF50978">
    <property type="entry name" value="WD40 repeat-like"/>
    <property type="match status" value="1"/>
</dbReference>
<evidence type="ECO:0000256" key="2">
    <source>
        <dbReference type="SAM" id="MobiDB-lite"/>
    </source>
</evidence>
<evidence type="ECO:0000313" key="4">
    <source>
        <dbReference type="Proteomes" id="UP000000305"/>
    </source>
</evidence>
<dbReference type="Gene3D" id="2.130.10.10">
    <property type="entry name" value="YVTN repeat-like/Quinoprotein amine dehydrogenase"/>
    <property type="match status" value="1"/>
</dbReference>
<name>E9GR43_DAPPU</name>
<dbReference type="InterPro" id="IPR036322">
    <property type="entry name" value="WD40_repeat_dom_sf"/>
</dbReference>
<dbReference type="HOGENOM" id="CLU_1847149_0_0_1"/>
<accession>E9GR43</accession>